<accession>A0A1L1PAY8</accession>
<keyword evidence="9" id="KW-0975">Bacterial flagellum</keyword>
<evidence type="ECO:0000256" key="9">
    <source>
        <dbReference type="ARBA" id="ARBA00023143"/>
    </source>
</evidence>
<dbReference type="EMBL" id="CCAE010000009">
    <property type="protein sequence ID" value="CDN87158.1"/>
    <property type="molecule type" value="Genomic_DNA"/>
</dbReference>
<evidence type="ECO:0000256" key="5">
    <source>
        <dbReference type="ARBA" id="ARBA00022475"/>
    </source>
</evidence>
<keyword evidence="14" id="KW-0282">Flagellum</keyword>
<feature type="domain" description="Flagellar motor switch protein FliG C-terminal" evidence="11">
    <location>
        <begin position="225"/>
        <end position="331"/>
    </location>
</feature>
<sequence length="341" mass="37373">MATSLPESGAEAPAMSTVDQAAIVLLSMGEEPAAAVLRCLGREELLLVTQAMSAMSGIKVDAARGALQRFFDDYREQSGLHGASRTFLKNSLDLALGSSISSSVLTRIYGDAIRPKMARLQWASPRWVADRIAQEHVHMQAVFLAFLPPAMASEVIASLPEDGRDELIVRVAQLGHVEHRLLQEVEVLADACLQSLETQSATIEGVKHAADILNRLPGDKARMVEQLRERDATVAGQIERSMYDFFILSRQSEEVLLRILEVVPMDEWAIALKGGDSDVRRALMACMPQRQVKTFQDAIRRTGPVAARRVEEARATIMREVKALADAGTIAVQLYAEATVE</sequence>
<dbReference type="Pfam" id="PF01706">
    <property type="entry name" value="FliG_C"/>
    <property type="match status" value="1"/>
</dbReference>
<evidence type="ECO:0000256" key="10">
    <source>
        <dbReference type="ARBA" id="ARBA00025598"/>
    </source>
</evidence>
<keyword evidence="5" id="KW-1003">Cell membrane</keyword>
<evidence type="ECO:0000256" key="2">
    <source>
        <dbReference type="ARBA" id="ARBA00004413"/>
    </source>
</evidence>
<dbReference type="PRINTS" id="PR00954">
    <property type="entry name" value="FLGMOTORFLIG"/>
</dbReference>
<dbReference type="GO" id="GO:0003774">
    <property type="term" value="F:cytoskeletal motor activity"/>
    <property type="evidence" value="ECO:0007669"/>
    <property type="project" value="InterPro"/>
</dbReference>
<dbReference type="SUPFAM" id="SSF48029">
    <property type="entry name" value="FliG"/>
    <property type="match status" value="2"/>
</dbReference>
<keyword evidence="8" id="KW-0472">Membrane</keyword>
<evidence type="ECO:0000256" key="1">
    <source>
        <dbReference type="ARBA" id="ARBA00004117"/>
    </source>
</evidence>
<evidence type="ECO:0000256" key="3">
    <source>
        <dbReference type="ARBA" id="ARBA00010299"/>
    </source>
</evidence>
<dbReference type="GO" id="GO:0005886">
    <property type="term" value="C:plasma membrane"/>
    <property type="evidence" value="ECO:0007669"/>
    <property type="project" value="UniProtKB-SubCell"/>
</dbReference>
<dbReference type="AlphaFoldDB" id="A0A1L1PAY8"/>
<dbReference type="GO" id="GO:0071973">
    <property type="term" value="P:bacterial-type flagellum-dependent cell motility"/>
    <property type="evidence" value="ECO:0007669"/>
    <property type="project" value="InterPro"/>
</dbReference>
<keyword evidence="14" id="KW-0969">Cilium</keyword>
<keyword evidence="15" id="KW-1185">Reference proteome</keyword>
<dbReference type="Pfam" id="PF14842">
    <property type="entry name" value="FliG_N"/>
    <property type="match status" value="1"/>
</dbReference>
<evidence type="ECO:0000259" key="13">
    <source>
        <dbReference type="Pfam" id="PF14842"/>
    </source>
</evidence>
<dbReference type="RefSeq" id="WP_009518119.1">
    <property type="nucleotide sequence ID" value="NZ_CCAE010000009.1"/>
</dbReference>
<keyword evidence="14" id="KW-0966">Cell projection</keyword>
<gene>
    <name evidence="14" type="ORF">BN948_01577</name>
</gene>
<proteinExistence type="inferred from homology"/>
<dbReference type="InterPro" id="IPR000090">
    <property type="entry name" value="Flg_Motor_Flig"/>
</dbReference>
<comment type="function">
    <text evidence="10">FliG is one of three proteins (FliG, FliN, FliM) that forms the rotor-mounted switch complex (C ring), located at the base of the basal body. This complex interacts with the CheY and CheZ chemotaxis proteins, in addition to contacting components of the motor that determine the direction of flagellar rotation.</text>
</comment>
<evidence type="ECO:0000256" key="6">
    <source>
        <dbReference type="ARBA" id="ARBA00022500"/>
    </source>
</evidence>
<evidence type="ECO:0000256" key="4">
    <source>
        <dbReference type="ARBA" id="ARBA00021870"/>
    </source>
</evidence>
<dbReference type="Gene3D" id="1.10.220.30">
    <property type="match status" value="3"/>
</dbReference>
<evidence type="ECO:0000313" key="14">
    <source>
        <dbReference type="EMBL" id="CDN87158.1"/>
    </source>
</evidence>
<dbReference type="GO" id="GO:0006935">
    <property type="term" value="P:chemotaxis"/>
    <property type="evidence" value="ECO:0007669"/>
    <property type="project" value="UniProtKB-KW"/>
</dbReference>
<dbReference type="InterPro" id="IPR028263">
    <property type="entry name" value="FliG_N"/>
</dbReference>
<evidence type="ECO:0000313" key="15">
    <source>
        <dbReference type="Proteomes" id="UP000028878"/>
    </source>
</evidence>
<feature type="domain" description="Flagellar motor switch protein FliG N-terminal" evidence="13">
    <location>
        <begin position="15"/>
        <end position="111"/>
    </location>
</feature>
<dbReference type="GO" id="GO:0009425">
    <property type="term" value="C:bacterial-type flagellum basal body"/>
    <property type="evidence" value="ECO:0007669"/>
    <property type="project" value="UniProtKB-SubCell"/>
</dbReference>
<keyword evidence="6" id="KW-0145">Chemotaxis</keyword>
<protein>
    <recommendedName>
        <fullName evidence="4">Flagellar motor switch protein FliG</fullName>
    </recommendedName>
</protein>
<comment type="subcellular location">
    <subcellularLocation>
        <location evidence="1">Bacterial flagellum basal body</location>
    </subcellularLocation>
    <subcellularLocation>
        <location evidence="2">Cell membrane</location>
        <topology evidence="2">Peripheral membrane protein</topology>
        <orientation evidence="2">Cytoplasmic side</orientation>
    </subcellularLocation>
</comment>
<name>A0A1L1PAY8_HYDIT</name>
<organism evidence="14 15">
    <name type="scientific">Hydrogenophaga intermedia</name>
    <dbReference type="NCBI Taxonomy" id="65786"/>
    <lineage>
        <taxon>Bacteria</taxon>
        <taxon>Pseudomonadati</taxon>
        <taxon>Pseudomonadota</taxon>
        <taxon>Betaproteobacteria</taxon>
        <taxon>Burkholderiales</taxon>
        <taxon>Comamonadaceae</taxon>
        <taxon>Hydrogenophaga</taxon>
    </lineage>
</organism>
<dbReference type="InterPro" id="IPR032779">
    <property type="entry name" value="FliG_M"/>
</dbReference>
<evidence type="ECO:0000256" key="7">
    <source>
        <dbReference type="ARBA" id="ARBA00022779"/>
    </source>
</evidence>
<evidence type="ECO:0000256" key="8">
    <source>
        <dbReference type="ARBA" id="ARBA00023136"/>
    </source>
</evidence>
<dbReference type="Proteomes" id="UP000028878">
    <property type="component" value="Unassembled WGS sequence"/>
</dbReference>
<dbReference type="PANTHER" id="PTHR30534">
    <property type="entry name" value="FLAGELLAR MOTOR SWITCH PROTEIN FLIG"/>
    <property type="match status" value="1"/>
</dbReference>
<evidence type="ECO:0000259" key="11">
    <source>
        <dbReference type="Pfam" id="PF01706"/>
    </source>
</evidence>
<dbReference type="Pfam" id="PF14841">
    <property type="entry name" value="FliG_M"/>
    <property type="match status" value="1"/>
</dbReference>
<dbReference type="PANTHER" id="PTHR30534:SF0">
    <property type="entry name" value="FLAGELLAR MOTOR SWITCH PROTEIN FLIG"/>
    <property type="match status" value="1"/>
</dbReference>
<feature type="domain" description="Flagellar motor switch protein FliG middle" evidence="12">
    <location>
        <begin position="125"/>
        <end position="199"/>
    </location>
</feature>
<keyword evidence="7" id="KW-0283">Flagellar rotation</keyword>
<comment type="similarity">
    <text evidence="3">Belongs to the FliG family.</text>
</comment>
<evidence type="ECO:0000259" key="12">
    <source>
        <dbReference type="Pfam" id="PF14841"/>
    </source>
</evidence>
<dbReference type="InterPro" id="IPR011002">
    <property type="entry name" value="FliG_a-hlx"/>
</dbReference>
<reference evidence="15" key="2">
    <citation type="submission" date="2014-11" db="EMBL/GenBank/DDBJ databases">
        <title>Draft genome sequence of Hydrogenophaga intermedia S1.</title>
        <authorList>
            <person name="Gan H.M."/>
            <person name="Chew T.H."/>
            <person name="Stolz A."/>
        </authorList>
    </citation>
    <scope>NUCLEOTIDE SEQUENCE [LARGE SCALE GENOMIC DNA]</scope>
    <source>
        <strain evidence="15">S1</strain>
    </source>
</reference>
<dbReference type="InterPro" id="IPR023087">
    <property type="entry name" value="Flg_Motor_Flig_C"/>
</dbReference>
<reference evidence="15" key="1">
    <citation type="submission" date="2014-02" db="EMBL/GenBank/DDBJ databases">
        <authorList>
            <person name="Gan H."/>
        </authorList>
    </citation>
    <scope>NUCLEOTIDE SEQUENCE [LARGE SCALE GENOMIC DNA]</scope>
    <source>
        <strain evidence="15">S1</strain>
    </source>
</reference>